<protein>
    <recommendedName>
        <fullName evidence="1">Amidase domain-containing protein</fullName>
    </recommendedName>
</protein>
<dbReference type="InterPro" id="IPR023631">
    <property type="entry name" value="Amidase_dom"/>
</dbReference>
<organism evidence="2 3">
    <name type="scientific">Pelagibaculum spongiae</name>
    <dbReference type="NCBI Taxonomy" id="2080658"/>
    <lineage>
        <taxon>Bacteria</taxon>
        <taxon>Pseudomonadati</taxon>
        <taxon>Pseudomonadota</taxon>
        <taxon>Gammaproteobacteria</taxon>
        <taxon>Oceanospirillales</taxon>
        <taxon>Pelagibaculum</taxon>
    </lineage>
</organism>
<dbReference type="EMBL" id="QDDL01000002">
    <property type="protein sequence ID" value="PVZ70161.1"/>
    <property type="molecule type" value="Genomic_DNA"/>
</dbReference>
<gene>
    <name evidence="2" type="ORF">DC094_06045</name>
</gene>
<dbReference type="SUPFAM" id="SSF75304">
    <property type="entry name" value="Amidase signature (AS) enzymes"/>
    <property type="match status" value="1"/>
</dbReference>
<sequence length="440" mass="47915">MPNLKKTHDLFKKKVNSVKNETIKSLELIKEQSPKFIFTKITEQLALRQAIASDQRYTNQTAKSRLDGATVVWKDLFDQRGFQTLAGSKTRLNCQPALKNAQVVEQLEKAGMISLARTNTTEFAFSGLGCNPHFGTPNSALTENEPLLPGGSSAGSAVAVGLGLAQIGMGTDTSGSIRVPAALNGVFGFRPSTDRYSRDGVFTLSKSLDSVGTIANSLSDIKSIDRILAPNKQQSKKISRTILDISDSIGISWSNTAYRAYEKELIRLESHGFNIEKSSLKSILLTKSLFTSYGTLVAIEAKRRYQALLDSPQSGLIDPFVLHRLKAAPVISDKEYMIYLEQRKKAILLACQETLGSIIASPTVPEIKIETGSISDNFQKQQQTNSELLTTTMIGSFIDLAGIAIPIKENNKVDGSILLSTASKCDQLLINSLSLYGVDS</sequence>
<evidence type="ECO:0000313" key="2">
    <source>
        <dbReference type="EMBL" id="PVZ70161.1"/>
    </source>
</evidence>
<proteinExistence type="predicted"/>
<reference evidence="2 3" key="1">
    <citation type="submission" date="2018-04" db="EMBL/GenBank/DDBJ databases">
        <title>Thalassorhabdus spongiae gen. nov., sp. nov., isolated from a marine sponge in South-West Iceland.</title>
        <authorList>
            <person name="Knobloch S."/>
            <person name="Daussin A."/>
            <person name="Johannsson R."/>
            <person name="Marteinsson V.T."/>
        </authorList>
    </citation>
    <scope>NUCLEOTIDE SEQUENCE [LARGE SCALE GENOMIC DNA]</scope>
    <source>
        <strain evidence="2 3">Hp12</strain>
    </source>
</reference>
<dbReference type="RefSeq" id="WP_116686234.1">
    <property type="nucleotide sequence ID" value="NZ_CAWNYD010000002.1"/>
</dbReference>
<evidence type="ECO:0000259" key="1">
    <source>
        <dbReference type="Pfam" id="PF01425"/>
    </source>
</evidence>
<accession>A0A2V1H1B5</accession>
<dbReference type="Pfam" id="PF01425">
    <property type="entry name" value="Amidase"/>
    <property type="match status" value="1"/>
</dbReference>
<comment type="caution">
    <text evidence="2">The sequence shown here is derived from an EMBL/GenBank/DDBJ whole genome shotgun (WGS) entry which is preliminary data.</text>
</comment>
<feature type="domain" description="Amidase" evidence="1">
    <location>
        <begin position="38"/>
        <end position="410"/>
    </location>
</feature>
<dbReference type="InterPro" id="IPR000120">
    <property type="entry name" value="Amidase"/>
</dbReference>
<dbReference type="PANTHER" id="PTHR11895">
    <property type="entry name" value="TRANSAMIDASE"/>
    <property type="match status" value="1"/>
</dbReference>
<dbReference type="InterPro" id="IPR036928">
    <property type="entry name" value="AS_sf"/>
</dbReference>
<dbReference type="Gene3D" id="3.90.1300.10">
    <property type="entry name" value="Amidase signature (AS) domain"/>
    <property type="match status" value="1"/>
</dbReference>
<dbReference type="OrthoDB" id="8872210at2"/>
<dbReference type="Proteomes" id="UP000244906">
    <property type="component" value="Unassembled WGS sequence"/>
</dbReference>
<name>A0A2V1H1B5_9GAMM</name>
<evidence type="ECO:0000313" key="3">
    <source>
        <dbReference type="Proteomes" id="UP000244906"/>
    </source>
</evidence>
<dbReference type="GO" id="GO:0003824">
    <property type="term" value="F:catalytic activity"/>
    <property type="evidence" value="ECO:0007669"/>
    <property type="project" value="InterPro"/>
</dbReference>
<keyword evidence="3" id="KW-1185">Reference proteome</keyword>
<dbReference type="AlphaFoldDB" id="A0A2V1H1B5"/>
<dbReference type="PANTHER" id="PTHR11895:SF176">
    <property type="entry name" value="AMIDASE AMID-RELATED"/>
    <property type="match status" value="1"/>
</dbReference>